<sequence>METTEEPGLRARQKRERRRQLVDAARRLVRERGLDQVTVDDICAEVGISPRTFFNYFEVKEDAVLDADAWDVTNPAVQEFARGGPTGVLWDDAVALVRGVFSDPDIQSVTSVLELAHSDPRLLARHLYWMDRGHTQFEELAARRAGRDAPDDTDRAITVLVIALIHLTFRSWKDADFAGDPATYVTDVAAAIRAVAV</sequence>
<dbReference type="Gene3D" id="1.10.357.10">
    <property type="entry name" value="Tetracycline Repressor, domain 2"/>
    <property type="match status" value="1"/>
</dbReference>
<feature type="domain" description="HTH tetR-type" evidence="5">
    <location>
        <begin position="15"/>
        <end position="75"/>
    </location>
</feature>
<organism evidence="6 7">
    <name type="scientific">Beutenbergia cavernae (strain ATCC BAA-8 / DSM 12333 / CCUG 43141 / JCM 11478 / NBRC 16432 / NCIMB 13614 / HKI 0122)</name>
    <dbReference type="NCBI Taxonomy" id="471853"/>
    <lineage>
        <taxon>Bacteria</taxon>
        <taxon>Bacillati</taxon>
        <taxon>Actinomycetota</taxon>
        <taxon>Actinomycetes</taxon>
        <taxon>Micrococcales</taxon>
        <taxon>Beutenbergiaceae</taxon>
        <taxon>Beutenbergia</taxon>
    </lineage>
</organism>
<evidence type="ECO:0000256" key="4">
    <source>
        <dbReference type="PROSITE-ProRule" id="PRU00335"/>
    </source>
</evidence>
<feature type="DNA-binding region" description="H-T-H motif" evidence="4">
    <location>
        <begin position="38"/>
        <end position="57"/>
    </location>
</feature>
<dbReference type="InterPro" id="IPR009057">
    <property type="entry name" value="Homeodomain-like_sf"/>
</dbReference>
<dbReference type="STRING" id="471853.Bcav_2561"/>
<name>C5BWZ1_BEUC1</name>
<proteinExistence type="predicted"/>
<dbReference type="eggNOG" id="COG1309">
    <property type="taxonomic scope" value="Bacteria"/>
</dbReference>
<evidence type="ECO:0000256" key="2">
    <source>
        <dbReference type="ARBA" id="ARBA00023125"/>
    </source>
</evidence>
<keyword evidence="3" id="KW-0804">Transcription</keyword>
<keyword evidence="2 4" id="KW-0238">DNA-binding</keyword>
<evidence type="ECO:0000259" key="5">
    <source>
        <dbReference type="PROSITE" id="PS50977"/>
    </source>
</evidence>
<dbReference type="InterPro" id="IPR001647">
    <property type="entry name" value="HTH_TetR"/>
</dbReference>
<dbReference type="AlphaFoldDB" id="C5BWZ1"/>
<dbReference type="Proteomes" id="UP000007962">
    <property type="component" value="Chromosome"/>
</dbReference>
<dbReference type="PRINTS" id="PR00455">
    <property type="entry name" value="HTHTETR"/>
</dbReference>
<dbReference type="InterPro" id="IPR050109">
    <property type="entry name" value="HTH-type_TetR-like_transc_reg"/>
</dbReference>
<protein>
    <submittedName>
        <fullName evidence="6">Transcriptional regulator, TetR family</fullName>
    </submittedName>
</protein>
<dbReference type="GO" id="GO:0003700">
    <property type="term" value="F:DNA-binding transcription factor activity"/>
    <property type="evidence" value="ECO:0007669"/>
    <property type="project" value="TreeGrafter"/>
</dbReference>
<dbReference type="Gene3D" id="1.10.10.60">
    <property type="entry name" value="Homeodomain-like"/>
    <property type="match status" value="1"/>
</dbReference>
<evidence type="ECO:0000256" key="3">
    <source>
        <dbReference type="ARBA" id="ARBA00023163"/>
    </source>
</evidence>
<dbReference type="SUPFAM" id="SSF46689">
    <property type="entry name" value="Homeodomain-like"/>
    <property type="match status" value="1"/>
</dbReference>
<dbReference type="Pfam" id="PF00440">
    <property type="entry name" value="TetR_N"/>
    <property type="match status" value="1"/>
</dbReference>
<keyword evidence="7" id="KW-1185">Reference proteome</keyword>
<dbReference type="PANTHER" id="PTHR30055">
    <property type="entry name" value="HTH-TYPE TRANSCRIPTIONAL REGULATOR RUTR"/>
    <property type="match status" value="1"/>
</dbReference>
<evidence type="ECO:0000313" key="7">
    <source>
        <dbReference type="Proteomes" id="UP000007962"/>
    </source>
</evidence>
<dbReference type="PROSITE" id="PS50977">
    <property type="entry name" value="HTH_TETR_2"/>
    <property type="match status" value="1"/>
</dbReference>
<dbReference type="RefSeq" id="WP_015883047.1">
    <property type="nucleotide sequence ID" value="NC_012669.1"/>
</dbReference>
<dbReference type="PANTHER" id="PTHR30055:SF238">
    <property type="entry name" value="MYCOFACTOCIN BIOSYNTHESIS TRANSCRIPTIONAL REGULATOR MFTR-RELATED"/>
    <property type="match status" value="1"/>
</dbReference>
<keyword evidence="1" id="KW-0805">Transcription regulation</keyword>
<dbReference type="EMBL" id="CP001618">
    <property type="protein sequence ID" value="ACQ80807.1"/>
    <property type="molecule type" value="Genomic_DNA"/>
</dbReference>
<dbReference type="GO" id="GO:0000976">
    <property type="term" value="F:transcription cis-regulatory region binding"/>
    <property type="evidence" value="ECO:0007669"/>
    <property type="project" value="TreeGrafter"/>
</dbReference>
<accession>C5BWZ1</accession>
<reference evidence="6 7" key="1">
    <citation type="journal article" date="2009" name="Stand. Genomic Sci.">
        <title>Complete genome sequence of Beutenbergia cavernae type strain (HKI 0122).</title>
        <authorList>
            <person name="Land M."/>
            <person name="Pukall R."/>
            <person name="Abt B."/>
            <person name="Goker M."/>
            <person name="Rohde M."/>
            <person name="Glavina Del Rio T."/>
            <person name="Tice H."/>
            <person name="Copeland A."/>
            <person name="Cheng J.F."/>
            <person name="Lucas S."/>
            <person name="Chen F."/>
            <person name="Nolan M."/>
            <person name="Bruce D."/>
            <person name="Goodwin L."/>
            <person name="Pitluck S."/>
            <person name="Ivanova N."/>
            <person name="Mavromatis K."/>
            <person name="Ovchinnikova G."/>
            <person name="Pati A."/>
            <person name="Chen A."/>
            <person name="Palaniappan K."/>
            <person name="Hauser L."/>
            <person name="Chang Y.J."/>
            <person name="Jefferies C.C."/>
            <person name="Saunders E."/>
            <person name="Brettin T."/>
            <person name="Detter J.C."/>
            <person name="Han C."/>
            <person name="Chain P."/>
            <person name="Bristow J."/>
            <person name="Eisen J.A."/>
            <person name="Markowitz V."/>
            <person name="Hugenholtz P."/>
            <person name="Kyrpides N.C."/>
            <person name="Klenk H.P."/>
            <person name="Lapidus A."/>
        </authorList>
    </citation>
    <scope>NUCLEOTIDE SEQUENCE [LARGE SCALE GENOMIC DNA]</scope>
    <source>
        <strain evidence="7">ATCC BAA-8 / DSM 12333 / NBRC 16432</strain>
    </source>
</reference>
<dbReference type="KEGG" id="bcv:Bcav_2561"/>
<dbReference type="HOGENOM" id="CLU_069356_2_3_11"/>
<evidence type="ECO:0000256" key="1">
    <source>
        <dbReference type="ARBA" id="ARBA00023015"/>
    </source>
</evidence>
<gene>
    <name evidence="6" type="ordered locus">Bcav_2561</name>
</gene>
<evidence type="ECO:0000313" key="6">
    <source>
        <dbReference type="EMBL" id="ACQ80807.1"/>
    </source>
</evidence>